<feature type="region of interest" description="Disordered" evidence="1">
    <location>
        <begin position="14"/>
        <end position="147"/>
    </location>
</feature>
<protein>
    <submittedName>
        <fullName evidence="2">Uncharacterized protein</fullName>
    </submittedName>
</protein>
<evidence type="ECO:0000313" key="2">
    <source>
        <dbReference type="EMBL" id="KAL1117738.1"/>
    </source>
</evidence>
<evidence type="ECO:0000313" key="3">
    <source>
        <dbReference type="Proteomes" id="UP001558652"/>
    </source>
</evidence>
<keyword evidence="3" id="KW-1185">Reference proteome</keyword>
<evidence type="ECO:0000256" key="1">
    <source>
        <dbReference type="SAM" id="MobiDB-lite"/>
    </source>
</evidence>
<feature type="compositionally biased region" description="Basic and acidic residues" evidence="1">
    <location>
        <begin position="14"/>
        <end position="28"/>
    </location>
</feature>
<name>A0ABD0YF96_9HEMI</name>
<gene>
    <name evidence="2" type="ORF">AAG570_004053</name>
</gene>
<organism evidence="2 3">
    <name type="scientific">Ranatra chinensis</name>
    <dbReference type="NCBI Taxonomy" id="642074"/>
    <lineage>
        <taxon>Eukaryota</taxon>
        <taxon>Metazoa</taxon>
        <taxon>Ecdysozoa</taxon>
        <taxon>Arthropoda</taxon>
        <taxon>Hexapoda</taxon>
        <taxon>Insecta</taxon>
        <taxon>Pterygota</taxon>
        <taxon>Neoptera</taxon>
        <taxon>Paraneoptera</taxon>
        <taxon>Hemiptera</taxon>
        <taxon>Heteroptera</taxon>
        <taxon>Panheteroptera</taxon>
        <taxon>Nepomorpha</taxon>
        <taxon>Nepidae</taxon>
        <taxon>Ranatrinae</taxon>
        <taxon>Ranatra</taxon>
    </lineage>
</organism>
<dbReference type="EMBL" id="JBFDAA010000015">
    <property type="protein sequence ID" value="KAL1117738.1"/>
    <property type="molecule type" value="Genomic_DNA"/>
</dbReference>
<feature type="region of interest" description="Disordered" evidence="1">
    <location>
        <begin position="180"/>
        <end position="205"/>
    </location>
</feature>
<reference evidence="2 3" key="1">
    <citation type="submission" date="2024-07" db="EMBL/GenBank/DDBJ databases">
        <title>Chromosome-level genome assembly of the water stick insect Ranatra chinensis (Heteroptera: Nepidae).</title>
        <authorList>
            <person name="Liu X."/>
        </authorList>
    </citation>
    <scope>NUCLEOTIDE SEQUENCE [LARGE SCALE GENOMIC DNA]</scope>
    <source>
        <strain evidence="2">Cailab_2021Rc</strain>
        <tissue evidence="2">Muscle</tissue>
    </source>
</reference>
<proteinExistence type="predicted"/>
<feature type="compositionally biased region" description="Basic and acidic residues" evidence="1">
    <location>
        <begin position="58"/>
        <end position="73"/>
    </location>
</feature>
<sequence>MAFKRRNMFYENKKLETTESCTNKKQETTEIEQETMSKQRDPTLERDKVWRRATMQGFRREDVTRSSSPKDTEGAPDEFSLTEGTTGDQLQDRAALARKEGPCARGCCSKSGRPATPRQASPEMPFNDQQHYLYGIEEARRSTDDSKLAKRVLDVATLKAIQKYKEVVDAEMLIMEGEELAEERTHRRPPRQANIPQSTRRRPAT</sequence>
<feature type="compositionally biased region" description="Basic and acidic residues" evidence="1">
    <location>
        <begin position="137"/>
        <end position="147"/>
    </location>
</feature>
<accession>A0ABD0YF96</accession>
<dbReference type="Proteomes" id="UP001558652">
    <property type="component" value="Unassembled WGS sequence"/>
</dbReference>
<dbReference type="AlphaFoldDB" id="A0ABD0YF96"/>
<feature type="compositionally biased region" description="Basic and acidic residues" evidence="1">
    <location>
        <begin position="35"/>
        <end position="50"/>
    </location>
</feature>
<comment type="caution">
    <text evidence="2">The sequence shown here is derived from an EMBL/GenBank/DDBJ whole genome shotgun (WGS) entry which is preliminary data.</text>
</comment>